<name>A0AAN8UA79_9MAGN</name>
<keyword evidence="1" id="KW-0460">Magnesium</keyword>
<dbReference type="Proteomes" id="UP001370490">
    <property type="component" value="Unassembled WGS sequence"/>
</dbReference>
<comment type="caution">
    <text evidence="2">The sequence shown here is derived from an EMBL/GenBank/DDBJ whole genome shotgun (WGS) entry which is preliminary data.</text>
</comment>
<dbReference type="InterPro" id="IPR036412">
    <property type="entry name" value="HAD-like_sf"/>
</dbReference>
<dbReference type="EMBL" id="JBAMMX010000028">
    <property type="protein sequence ID" value="KAK6911725.1"/>
    <property type="molecule type" value="Genomic_DNA"/>
</dbReference>
<dbReference type="PRINTS" id="PR00119">
    <property type="entry name" value="CATATPASE"/>
</dbReference>
<evidence type="ECO:0000256" key="1">
    <source>
        <dbReference type="ARBA" id="ARBA00022842"/>
    </source>
</evidence>
<dbReference type="AlphaFoldDB" id="A0AAN8UA79"/>
<dbReference type="SUPFAM" id="SSF56784">
    <property type="entry name" value="HAD-like"/>
    <property type="match status" value="1"/>
</dbReference>
<keyword evidence="3" id="KW-1185">Reference proteome</keyword>
<dbReference type="InterPro" id="IPR023214">
    <property type="entry name" value="HAD_sf"/>
</dbReference>
<evidence type="ECO:0000313" key="2">
    <source>
        <dbReference type="EMBL" id="KAK6911725.1"/>
    </source>
</evidence>
<evidence type="ECO:0000313" key="3">
    <source>
        <dbReference type="Proteomes" id="UP001370490"/>
    </source>
</evidence>
<proteinExistence type="predicted"/>
<organism evidence="2 3">
    <name type="scientific">Dillenia turbinata</name>
    <dbReference type="NCBI Taxonomy" id="194707"/>
    <lineage>
        <taxon>Eukaryota</taxon>
        <taxon>Viridiplantae</taxon>
        <taxon>Streptophyta</taxon>
        <taxon>Embryophyta</taxon>
        <taxon>Tracheophyta</taxon>
        <taxon>Spermatophyta</taxon>
        <taxon>Magnoliopsida</taxon>
        <taxon>eudicotyledons</taxon>
        <taxon>Gunneridae</taxon>
        <taxon>Pentapetalae</taxon>
        <taxon>Dilleniales</taxon>
        <taxon>Dilleniaceae</taxon>
        <taxon>Dillenia</taxon>
    </lineage>
</organism>
<accession>A0AAN8UA79</accession>
<gene>
    <name evidence="2" type="ORF">RJ641_023818</name>
</gene>
<dbReference type="Gene3D" id="3.40.50.1000">
    <property type="entry name" value="HAD superfamily/HAD-like"/>
    <property type="match status" value="2"/>
</dbReference>
<reference evidence="2 3" key="1">
    <citation type="submission" date="2023-12" db="EMBL/GenBank/DDBJ databases">
        <title>A high-quality genome assembly for Dillenia turbinata (Dilleniales).</title>
        <authorList>
            <person name="Chanderbali A."/>
        </authorList>
    </citation>
    <scope>NUCLEOTIDE SEQUENCE [LARGE SCALE GENOMIC DNA]</scope>
    <source>
        <strain evidence="2">LSX21</strain>
        <tissue evidence="2">Leaf</tissue>
    </source>
</reference>
<dbReference type="PANTHER" id="PTHR42861">
    <property type="entry name" value="CALCIUM-TRANSPORTING ATPASE"/>
    <property type="match status" value="1"/>
</dbReference>
<sequence>MPLFDPPRQNSANTIRRALNLVVTVKMITGDQLAIAKEKGHCLGMGTNMHPSSVLLGEEKSATISALPVNSLKKLMDLLEFSQETHCGDGVNDALALENADISIAVAYATDATHGALDIDLVSDYEMVSGLQHVTEDDFRMFSSAVCLRVSTISQALIFVTRTRSWSFVEHPDHTSSTKINQMADEAKRRAEIAR</sequence>
<protein>
    <submittedName>
        <fullName evidence="2">Uncharacterized protein</fullName>
    </submittedName>
</protein>